<dbReference type="Gene3D" id="1.10.357.10">
    <property type="entry name" value="Tetracycline Repressor, domain 2"/>
    <property type="match status" value="1"/>
</dbReference>
<protein>
    <submittedName>
        <fullName evidence="6">DNA-binding transcriptional regulator, AcrR family</fullName>
    </submittedName>
</protein>
<keyword evidence="1" id="KW-0805">Transcription regulation</keyword>
<evidence type="ECO:0000313" key="6">
    <source>
        <dbReference type="EMBL" id="SDF87925.1"/>
    </source>
</evidence>
<dbReference type="PANTHER" id="PTHR47506">
    <property type="entry name" value="TRANSCRIPTIONAL REGULATORY PROTEIN"/>
    <property type="match status" value="1"/>
</dbReference>
<keyword evidence="3" id="KW-0804">Transcription</keyword>
<dbReference type="PRINTS" id="PR00455">
    <property type="entry name" value="HTHTETR"/>
</dbReference>
<keyword evidence="7" id="KW-1185">Reference proteome</keyword>
<keyword evidence="2 4" id="KW-0238">DNA-binding</keyword>
<accession>A0A1G7PNU5</accession>
<organism evidence="6 7">
    <name type="scientific">Mucilaginibacter gossypii</name>
    <dbReference type="NCBI Taxonomy" id="551996"/>
    <lineage>
        <taxon>Bacteria</taxon>
        <taxon>Pseudomonadati</taxon>
        <taxon>Bacteroidota</taxon>
        <taxon>Sphingobacteriia</taxon>
        <taxon>Sphingobacteriales</taxon>
        <taxon>Sphingobacteriaceae</taxon>
        <taxon>Mucilaginibacter</taxon>
    </lineage>
</organism>
<evidence type="ECO:0000256" key="2">
    <source>
        <dbReference type="ARBA" id="ARBA00023125"/>
    </source>
</evidence>
<dbReference type="SUPFAM" id="SSF48498">
    <property type="entry name" value="Tetracyclin repressor-like, C-terminal domain"/>
    <property type="match status" value="1"/>
</dbReference>
<dbReference type="InterPro" id="IPR036271">
    <property type="entry name" value="Tet_transcr_reg_TetR-rel_C_sf"/>
</dbReference>
<dbReference type="EMBL" id="FNCG01000001">
    <property type="protein sequence ID" value="SDF87925.1"/>
    <property type="molecule type" value="Genomic_DNA"/>
</dbReference>
<reference evidence="7" key="1">
    <citation type="submission" date="2016-10" db="EMBL/GenBank/DDBJ databases">
        <authorList>
            <person name="Varghese N."/>
            <person name="Submissions S."/>
        </authorList>
    </citation>
    <scope>NUCLEOTIDE SEQUENCE [LARGE SCALE GENOMIC DNA]</scope>
    <source>
        <strain evidence="7">Gh-67</strain>
    </source>
</reference>
<dbReference type="Proteomes" id="UP000199705">
    <property type="component" value="Unassembled WGS sequence"/>
</dbReference>
<dbReference type="PROSITE" id="PS50977">
    <property type="entry name" value="HTH_TETR_2"/>
    <property type="match status" value="1"/>
</dbReference>
<gene>
    <name evidence="6" type="ORF">SAMN05192573_101624</name>
</gene>
<dbReference type="PANTHER" id="PTHR47506:SF1">
    <property type="entry name" value="HTH-TYPE TRANSCRIPTIONAL REGULATOR YJDC"/>
    <property type="match status" value="1"/>
</dbReference>
<evidence type="ECO:0000259" key="5">
    <source>
        <dbReference type="PROSITE" id="PS50977"/>
    </source>
</evidence>
<name>A0A1G7PNU5_9SPHI</name>
<evidence type="ECO:0000256" key="3">
    <source>
        <dbReference type="ARBA" id="ARBA00023163"/>
    </source>
</evidence>
<evidence type="ECO:0000256" key="4">
    <source>
        <dbReference type="PROSITE-ProRule" id="PRU00335"/>
    </source>
</evidence>
<dbReference type="GO" id="GO:0003677">
    <property type="term" value="F:DNA binding"/>
    <property type="evidence" value="ECO:0007669"/>
    <property type="project" value="UniProtKB-UniRule"/>
</dbReference>
<dbReference type="STRING" id="551996.SAMN05192573_101624"/>
<feature type="DNA-binding region" description="H-T-H motif" evidence="4">
    <location>
        <begin position="51"/>
        <end position="70"/>
    </location>
</feature>
<evidence type="ECO:0000313" key="7">
    <source>
        <dbReference type="Proteomes" id="UP000199705"/>
    </source>
</evidence>
<sequence length="211" mass="23865">MHLKFLILNMADTLSSFRDLRTEKIEELKPRERILKTAIRLFNEHDVHTIGIDRIIAESQVSKRTFYSYFPSKSDLTAAYLEFWDAFRFDILEKRVGAASNEPKAELLAAFDAVDDWIADPDFNGCVFTRGLSDFSTDEEKPLRAKVDRHLEKASAFIQERLSQLVEPAQAKTLLPQLLSLILGAMVVAQATGRKDTAKLNKAAATHLLNV</sequence>
<dbReference type="InterPro" id="IPR009057">
    <property type="entry name" value="Homeodomain-like_sf"/>
</dbReference>
<feature type="domain" description="HTH tetR-type" evidence="5">
    <location>
        <begin position="28"/>
        <end position="88"/>
    </location>
</feature>
<evidence type="ECO:0000256" key="1">
    <source>
        <dbReference type="ARBA" id="ARBA00023015"/>
    </source>
</evidence>
<dbReference type="Pfam" id="PF00440">
    <property type="entry name" value="TetR_N"/>
    <property type="match status" value="1"/>
</dbReference>
<dbReference type="AlphaFoldDB" id="A0A1G7PNU5"/>
<dbReference type="SUPFAM" id="SSF46689">
    <property type="entry name" value="Homeodomain-like"/>
    <property type="match status" value="1"/>
</dbReference>
<proteinExistence type="predicted"/>
<dbReference type="InterPro" id="IPR001647">
    <property type="entry name" value="HTH_TetR"/>
</dbReference>